<dbReference type="HOGENOM" id="CLU_1362265_0_0_1"/>
<evidence type="ECO:0000256" key="4">
    <source>
        <dbReference type="ARBA" id="ARBA00023242"/>
    </source>
</evidence>
<dbReference type="Gene3D" id="1.10.10.60">
    <property type="entry name" value="Homeodomain-like"/>
    <property type="match status" value="1"/>
</dbReference>
<dbReference type="PANTHER" id="PTHR31314:SF113">
    <property type="entry name" value="MYB FAMILY TRANSCRIPTION FACTOR MPH1"/>
    <property type="match status" value="1"/>
</dbReference>
<dbReference type="Gramene" id="OMERI02G06020.1">
    <property type="protein sequence ID" value="OMERI02G06020.1"/>
    <property type="gene ID" value="OMERI02G06020"/>
</dbReference>
<accession>A0A0E0CG87</accession>
<keyword evidence="2" id="KW-0238">DNA-binding</keyword>
<dbReference type="GO" id="GO:0003700">
    <property type="term" value="F:DNA-binding transcription factor activity"/>
    <property type="evidence" value="ECO:0007669"/>
    <property type="project" value="InterPro"/>
</dbReference>
<evidence type="ECO:0000259" key="6">
    <source>
        <dbReference type="Pfam" id="PF00249"/>
    </source>
</evidence>
<keyword evidence="3" id="KW-0804">Transcription</keyword>
<reference evidence="7" key="1">
    <citation type="submission" date="2015-04" db="UniProtKB">
        <authorList>
            <consortium name="EnsemblPlants"/>
        </authorList>
    </citation>
    <scope>IDENTIFICATION</scope>
</reference>
<evidence type="ECO:0000313" key="8">
    <source>
        <dbReference type="Proteomes" id="UP000008021"/>
    </source>
</evidence>
<dbReference type="InterPro" id="IPR009057">
    <property type="entry name" value="Homeodomain-like_sf"/>
</dbReference>
<dbReference type="Proteomes" id="UP000008021">
    <property type="component" value="Chromosome 2"/>
</dbReference>
<dbReference type="SUPFAM" id="SSF46689">
    <property type="entry name" value="Homeodomain-like"/>
    <property type="match status" value="1"/>
</dbReference>
<dbReference type="GO" id="GO:0003677">
    <property type="term" value="F:DNA binding"/>
    <property type="evidence" value="ECO:0007669"/>
    <property type="project" value="UniProtKB-KW"/>
</dbReference>
<sequence>MGGGAGSSSSSSSVVVRRYNRSEAPRMRWPEELHRRFVDAVRRLGGSHEATPKRIMQLMDAKGLTLSHVKSHLQMYRNSNNSSNVNRRRPVSPRIDWTTQQDEQQRRQMSSSFSFLATRMVLAAGIGSHGRHQRPHRRQGLPAGDDDGCELTLSIGGGAGEESSDGGGSSISDDDELLIQPAPNIINGSTRPPPAANAGAATKKEAMMSGQTAAAAINLELTISSPCCWLI</sequence>
<evidence type="ECO:0000313" key="7">
    <source>
        <dbReference type="EnsemblPlants" id="OMERI02G06020.1"/>
    </source>
</evidence>
<name>A0A0E0CG87_9ORYZ</name>
<feature type="region of interest" description="Disordered" evidence="5">
    <location>
        <begin position="127"/>
        <end position="175"/>
    </location>
</feature>
<reference evidence="7" key="2">
    <citation type="submission" date="2018-05" db="EMBL/GenBank/DDBJ databases">
        <title>OmerRS3 (Oryza meridionalis Reference Sequence Version 3).</title>
        <authorList>
            <person name="Zhang J."/>
            <person name="Kudrna D."/>
            <person name="Lee S."/>
            <person name="Talag J."/>
            <person name="Welchert J."/>
            <person name="Wing R.A."/>
        </authorList>
    </citation>
    <scope>NUCLEOTIDE SEQUENCE [LARGE SCALE GENOMIC DNA]</scope>
    <source>
        <strain evidence="7">cv. OR44</strain>
    </source>
</reference>
<feature type="domain" description="Myb-like" evidence="6">
    <location>
        <begin position="26"/>
        <end position="77"/>
    </location>
</feature>
<dbReference type="NCBIfam" id="TIGR01557">
    <property type="entry name" value="myb_SHAQKYF"/>
    <property type="match status" value="1"/>
</dbReference>
<keyword evidence="1" id="KW-0805">Transcription regulation</keyword>
<feature type="compositionally biased region" description="Gly residues" evidence="5">
    <location>
        <begin position="155"/>
        <end position="169"/>
    </location>
</feature>
<evidence type="ECO:0000256" key="1">
    <source>
        <dbReference type="ARBA" id="ARBA00023015"/>
    </source>
</evidence>
<dbReference type="InterPro" id="IPR046955">
    <property type="entry name" value="PHR1-like"/>
</dbReference>
<dbReference type="AlphaFoldDB" id="A0A0E0CG87"/>
<keyword evidence="8" id="KW-1185">Reference proteome</keyword>
<feature type="compositionally biased region" description="Basic residues" evidence="5">
    <location>
        <begin position="129"/>
        <end position="139"/>
    </location>
</feature>
<proteinExistence type="predicted"/>
<dbReference type="InterPro" id="IPR001005">
    <property type="entry name" value="SANT/Myb"/>
</dbReference>
<evidence type="ECO:0000256" key="5">
    <source>
        <dbReference type="SAM" id="MobiDB-lite"/>
    </source>
</evidence>
<evidence type="ECO:0000256" key="2">
    <source>
        <dbReference type="ARBA" id="ARBA00023125"/>
    </source>
</evidence>
<dbReference type="Pfam" id="PF00249">
    <property type="entry name" value="Myb_DNA-binding"/>
    <property type="match status" value="1"/>
</dbReference>
<keyword evidence="4" id="KW-0539">Nucleus</keyword>
<protein>
    <recommendedName>
        <fullName evidence="6">Myb-like domain-containing protein</fullName>
    </recommendedName>
</protein>
<dbReference type="FunFam" id="1.10.10.60:FF:000002">
    <property type="entry name" value="Myb family transcription factor"/>
    <property type="match status" value="1"/>
</dbReference>
<evidence type="ECO:0000256" key="3">
    <source>
        <dbReference type="ARBA" id="ARBA00023163"/>
    </source>
</evidence>
<dbReference type="PANTHER" id="PTHR31314">
    <property type="entry name" value="MYB FAMILY TRANSCRIPTION FACTOR PHL7-LIKE"/>
    <property type="match status" value="1"/>
</dbReference>
<dbReference type="InterPro" id="IPR006447">
    <property type="entry name" value="Myb_dom_plants"/>
</dbReference>
<dbReference type="EnsemblPlants" id="OMERI02G06020.1">
    <property type="protein sequence ID" value="OMERI02G06020.1"/>
    <property type="gene ID" value="OMERI02G06020"/>
</dbReference>
<organism evidence="7">
    <name type="scientific">Oryza meridionalis</name>
    <dbReference type="NCBI Taxonomy" id="40149"/>
    <lineage>
        <taxon>Eukaryota</taxon>
        <taxon>Viridiplantae</taxon>
        <taxon>Streptophyta</taxon>
        <taxon>Embryophyta</taxon>
        <taxon>Tracheophyta</taxon>
        <taxon>Spermatophyta</taxon>
        <taxon>Magnoliopsida</taxon>
        <taxon>Liliopsida</taxon>
        <taxon>Poales</taxon>
        <taxon>Poaceae</taxon>
        <taxon>BOP clade</taxon>
        <taxon>Oryzoideae</taxon>
        <taxon>Oryzeae</taxon>
        <taxon>Oryzinae</taxon>
        <taxon>Oryza</taxon>
    </lineage>
</organism>